<evidence type="ECO:0000313" key="2">
    <source>
        <dbReference type="EMBL" id="ONK68635.1"/>
    </source>
</evidence>
<keyword evidence="3" id="KW-1185">Reference proteome</keyword>
<organism evidence="2 3">
    <name type="scientific">Asparagus officinalis</name>
    <name type="common">Garden asparagus</name>
    <dbReference type="NCBI Taxonomy" id="4686"/>
    <lineage>
        <taxon>Eukaryota</taxon>
        <taxon>Viridiplantae</taxon>
        <taxon>Streptophyta</taxon>
        <taxon>Embryophyta</taxon>
        <taxon>Tracheophyta</taxon>
        <taxon>Spermatophyta</taxon>
        <taxon>Magnoliopsida</taxon>
        <taxon>Liliopsida</taxon>
        <taxon>Asparagales</taxon>
        <taxon>Asparagaceae</taxon>
        <taxon>Asparagoideae</taxon>
        <taxon>Asparagus</taxon>
    </lineage>
</organism>
<feature type="signal peptide" evidence="1">
    <location>
        <begin position="1"/>
        <end position="25"/>
    </location>
</feature>
<dbReference type="EMBL" id="CM007385">
    <property type="protein sequence ID" value="ONK68635.1"/>
    <property type="molecule type" value="Genomic_DNA"/>
</dbReference>
<sequence length="150" mass="15459">MVPLPLSNSLLVVFLWCSIVIFAGAEEISVGNTNSSTSGSLCKEPCDHPMRAPPPPYAIYVAPPPPSAVSQGVLLREGGSGGRHGGSKGGTNAARRLSVEEGRFVVGSRAKDVWGRALFCGVLGPLQRGERRMRCGSGVVVRKGCAGGGG</sequence>
<dbReference type="Gramene" id="ONK68635">
    <property type="protein sequence ID" value="ONK68635"/>
    <property type="gene ID" value="A4U43_C05F14190"/>
</dbReference>
<reference evidence="3" key="1">
    <citation type="journal article" date="2017" name="Nat. Commun.">
        <title>The asparagus genome sheds light on the origin and evolution of a young Y chromosome.</title>
        <authorList>
            <person name="Harkess A."/>
            <person name="Zhou J."/>
            <person name="Xu C."/>
            <person name="Bowers J.E."/>
            <person name="Van der Hulst R."/>
            <person name="Ayyampalayam S."/>
            <person name="Mercati F."/>
            <person name="Riccardi P."/>
            <person name="McKain M.R."/>
            <person name="Kakrana A."/>
            <person name="Tang H."/>
            <person name="Ray J."/>
            <person name="Groenendijk J."/>
            <person name="Arikit S."/>
            <person name="Mathioni S.M."/>
            <person name="Nakano M."/>
            <person name="Shan H."/>
            <person name="Telgmann-Rauber A."/>
            <person name="Kanno A."/>
            <person name="Yue Z."/>
            <person name="Chen H."/>
            <person name="Li W."/>
            <person name="Chen Y."/>
            <person name="Xu X."/>
            <person name="Zhang Y."/>
            <person name="Luo S."/>
            <person name="Chen H."/>
            <person name="Gao J."/>
            <person name="Mao Z."/>
            <person name="Pires J.C."/>
            <person name="Luo M."/>
            <person name="Kudrna D."/>
            <person name="Wing R.A."/>
            <person name="Meyers B.C."/>
            <person name="Yi K."/>
            <person name="Kong H."/>
            <person name="Lavrijsen P."/>
            <person name="Sunseri F."/>
            <person name="Falavigna A."/>
            <person name="Ye Y."/>
            <person name="Leebens-Mack J.H."/>
            <person name="Chen G."/>
        </authorList>
    </citation>
    <scope>NUCLEOTIDE SEQUENCE [LARGE SCALE GENOMIC DNA]</scope>
    <source>
        <strain evidence="3">cv. DH0086</strain>
    </source>
</reference>
<proteinExistence type="predicted"/>
<accession>A0A5P1ERH9</accession>
<name>A0A5P1ERH9_ASPOF</name>
<protein>
    <submittedName>
        <fullName evidence="2">Uncharacterized protein</fullName>
    </submittedName>
</protein>
<gene>
    <name evidence="2" type="ORF">A4U43_C05F14190</name>
</gene>
<keyword evidence="1" id="KW-0732">Signal</keyword>
<feature type="chain" id="PRO_5024348445" evidence="1">
    <location>
        <begin position="26"/>
        <end position="150"/>
    </location>
</feature>
<evidence type="ECO:0000313" key="3">
    <source>
        <dbReference type="Proteomes" id="UP000243459"/>
    </source>
</evidence>
<evidence type="ECO:0000256" key="1">
    <source>
        <dbReference type="SAM" id="SignalP"/>
    </source>
</evidence>
<dbReference type="Proteomes" id="UP000243459">
    <property type="component" value="Chromosome 5"/>
</dbReference>
<dbReference type="AlphaFoldDB" id="A0A5P1ERH9"/>